<keyword evidence="6" id="KW-0479">Metal-binding</keyword>
<dbReference type="Proteomes" id="UP000236728">
    <property type="component" value="Unassembled WGS sequence"/>
</dbReference>
<dbReference type="Pfam" id="PF02367">
    <property type="entry name" value="TsaE"/>
    <property type="match status" value="1"/>
</dbReference>
<gene>
    <name evidence="11" type="ORF">SAMN05421819_1696</name>
</gene>
<dbReference type="InterPro" id="IPR003442">
    <property type="entry name" value="T6A_TsaE"/>
</dbReference>
<dbReference type="OrthoDB" id="9815896at2"/>
<keyword evidence="4" id="KW-0963">Cytoplasm</keyword>
<keyword evidence="9" id="KW-0460">Magnesium</keyword>
<dbReference type="NCBIfam" id="TIGR00150">
    <property type="entry name" value="T6A_YjeE"/>
    <property type="match status" value="1"/>
</dbReference>
<evidence type="ECO:0000256" key="5">
    <source>
        <dbReference type="ARBA" id="ARBA00022694"/>
    </source>
</evidence>
<accession>A0A1H5WQ91</accession>
<dbReference type="InterPro" id="IPR027417">
    <property type="entry name" value="P-loop_NTPase"/>
</dbReference>
<keyword evidence="5" id="KW-0819">tRNA processing</keyword>
<dbReference type="RefSeq" id="WP_103932593.1">
    <property type="nucleotide sequence ID" value="NZ_FNVA01000002.1"/>
</dbReference>
<evidence type="ECO:0000256" key="1">
    <source>
        <dbReference type="ARBA" id="ARBA00004496"/>
    </source>
</evidence>
<comment type="subcellular location">
    <subcellularLocation>
        <location evidence="1">Cytoplasm</location>
    </subcellularLocation>
</comment>
<evidence type="ECO:0000256" key="4">
    <source>
        <dbReference type="ARBA" id="ARBA00022490"/>
    </source>
</evidence>
<evidence type="ECO:0000256" key="10">
    <source>
        <dbReference type="ARBA" id="ARBA00032441"/>
    </source>
</evidence>
<proteinExistence type="inferred from homology"/>
<keyword evidence="7" id="KW-0547">Nucleotide-binding</keyword>
<dbReference type="SUPFAM" id="SSF52540">
    <property type="entry name" value="P-loop containing nucleoside triphosphate hydrolases"/>
    <property type="match status" value="1"/>
</dbReference>
<evidence type="ECO:0000256" key="6">
    <source>
        <dbReference type="ARBA" id="ARBA00022723"/>
    </source>
</evidence>
<comment type="similarity">
    <text evidence="2">Belongs to the TsaE family.</text>
</comment>
<sequence length="153" mass="17016">MTPYTREKRLRTRSVAGTHALAETITEILRSTGKGPRLVILTGELGTGKTTLVQGIAATLGASQDDVSSPTFTLLHEYPTTKAPLAHLDLYRLESDRELEGIGLWDLASRSEDSLILVEWGERFPSVVERADAEITISHGENDTERLFLVRWR</sequence>
<evidence type="ECO:0000313" key="12">
    <source>
        <dbReference type="Proteomes" id="UP000236728"/>
    </source>
</evidence>
<dbReference type="AlphaFoldDB" id="A0A1H5WQ91"/>
<dbReference type="PANTHER" id="PTHR33540">
    <property type="entry name" value="TRNA THREONYLCARBAMOYLADENOSINE BIOSYNTHESIS PROTEIN TSAE"/>
    <property type="match status" value="1"/>
</dbReference>
<dbReference type="GO" id="GO:0005737">
    <property type="term" value="C:cytoplasm"/>
    <property type="evidence" value="ECO:0007669"/>
    <property type="project" value="UniProtKB-SubCell"/>
</dbReference>
<evidence type="ECO:0000256" key="2">
    <source>
        <dbReference type="ARBA" id="ARBA00007599"/>
    </source>
</evidence>
<evidence type="ECO:0000256" key="8">
    <source>
        <dbReference type="ARBA" id="ARBA00022840"/>
    </source>
</evidence>
<organism evidence="11 12">
    <name type="scientific">Bryocella elongata</name>
    <dbReference type="NCBI Taxonomy" id="863522"/>
    <lineage>
        <taxon>Bacteria</taxon>
        <taxon>Pseudomonadati</taxon>
        <taxon>Acidobacteriota</taxon>
        <taxon>Terriglobia</taxon>
        <taxon>Terriglobales</taxon>
        <taxon>Acidobacteriaceae</taxon>
        <taxon>Bryocella</taxon>
    </lineage>
</organism>
<dbReference type="GO" id="GO:0002949">
    <property type="term" value="P:tRNA threonylcarbamoyladenosine modification"/>
    <property type="evidence" value="ECO:0007669"/>
    <property type="project" value="InterPro"/>
</dbReference>
<dbReference type="Gene3D" id="3.40.50.300">
    <property type="entry name" value="P-loop containing nucleotide triphosphate hydrolases"/>
    <property type="match status" value="1"/>
</dbReference>
<evidence type="ECO:0000313" key="11">
    <source>
        <dbReference type="EMBL" id="SEG01662.1"/>
    </source>
</evidence>
<protein>
    <recommendedName>
        <fullName evidence="3">tRNA threonylcarbamoyladenosine biosynthesis protein TsaE</fullName>
    </recommendedName>
    <alternativeName>
        <fullName evidence="10">t(6)A37 threonylcarbamoyladenosine biosynthesis protein TsaE</fullName>
    </alternativeName>
</protein>
<dbReference type="PANTHER" id="PTHR33540:SF2">
    <property type="entry name" value="TRNA THREONYLCARBAMOYLADENOSINE BIOSYNTHESIS PROTEIN TSAE"/>
    <property type="match status" value="1"/>
</dbReference>
<evidence type="ECO:0000256" key="3">
    <source>
        <dbReference type="ARBA" id="ARBA00019010"/>
    </source>
</evidence>
<name>A0A1H5WQ91_9BACT</name>
<keyword evidence="8" id="KW-0067">ATP-binding</keyword>
<evidence type="ECO:0000256" key="9">
    <source>
        <dbReference type="ARBA" id="ARBA00022842"/>
    </source>
</evidence>
<evidence type="ECO:0000256" key="7">
    <source>
        <dbReference type="ARBA" id="ARBA00022741"/>
    </source>
</evidence>
<keyword evidence="12" id="KW-1185">Reference proteome</keyword>
<reference evidence="11 12" key="1">
    <citation type="submission" date="2016-10" db="EMBL/GenBank/DDBJ databases">
        <authorList>
            <person name="de Groot N.N."/>
        </authorList>
    </citation>
    <scope>NUCLEOTIDE SEQUENCE [LARGE SCALE GENOMIC DNA]</scope>
    <source>
        <strain evidence="11 12">DSM 22489</strain>
    </source>
</reference>
<dbReference type="GO" id="GO:0005524">
    <property type="term" value="F:ATP binding"/>
    <property type="evidence" value="ECO:0007669"/>
    <property type="project" value="UniProtKB-KW"/>
</dbReference>
<dbReference type="GO" id="GO:0046872">
    <property type="term" value="F:metal ion binding"/>
    <property type="evidence" value="ECO:0007669"/>
    <property type="project" value="UniProtKB-KW"/>
</dbReference>
<dbReference type="EMBL" id="FNVA01000002">
    <property type="protein sequence ID" value="SEG01662.1"/>
    <property type="molecule type" value="Genomic_DNA"/>
</dbReference>